<organism evidence="3 4">
    <name type="scientific">Phytophthora fragariae</name>
    <dbReference type="NCBI Taxonomy" id="53985"/>
    <lineage>
        <taxon>Eukaryota</taxon>
        <taxon>Sar</taxon>
        <taxon>Stramenopiles</taxon>
        <taxon>Oomycota</taxon>
        <taxon>Peronosporomycetes</taxon>
        <taxon>Peronosporales</taxon>
        <taxon>Peronosporaceae</taxon>
        <taxon>Phytophthora</taxon>
    </lineage>
</organism>
<comment type="caution">
    <text evidence="3">The sequence shown here is derived from an EMBL/GenBank/DDBJ whole genome shotgun (WGS) entry which is preliminary data.</text>
</comment>
<dbReference type="EMBL" id="QXGB01006635">
    <property type="protein sequence ID" value="KAE9160465.1"/>
    <property type="molecule type" value="Genomic_DNA"/>
</dbReference>
<dbReference type="EMBL" id="QXFW01007461">
    <property type="protein sequence ID" value="KAE8957046.1"/>
    <property type="molecule type" value="Genomic_DNA"/>
</dbReference>
<sequence length="49" mass="5411">MFLCMWRNGKDLPRPLCRPDTQMRAPGKGKKKRCPGGEDSENGDECGSG</sequence>
<dbReference type="AlphaFoldDB" id="A0A6A3VGP2"/>
<accession>A0A6A3VGP2</accession>
<dbReference type="Proteomes" id="UP000433483">
    <property type="component" value="Unassembled WGS sequence"/>
</dbReference>
<evidence type="ECO:0000313" key="5">
    <source>
        <dbReference type="Proteomes" id="UP000460718"/>
    </source>
</evidence>
<feature type="compositionally biased region" description="Acidic residues" evidence="1">
    <location>
        <begin position="38"/>
        <end position="49"/>
    </location>
</feature>
<dbReference type="Proteomes" id="UP000460718">
    <property type="component" value="Unassembled WGS sequence"/>
</dbReference>
<feature type="region of interest" description="Disordered" evidence="1">
    <location>
        <begin position="11"/>
        <end position="49"/>
    </location>
</feature>
<evidence type="ECO:0000313" key="2">
    <source>
        <dbReference type="EMBL" id="KAE8957046.1"/>
    </source>
</evidence>
<evidence type="ECO:0000256" key="1">
    <source>
        <dbReference type="SAM" id="MobiDB-lite"/>
    </source>
</evidence>
<gene>
    <name evidence="3" type="ORF">PF005_g31637</name>
    <name evidence="2" type="ORF">PF011_g31279</name>
</gene>
<keyword evidence="4" id="KW-1185">Reference proteome</keyword>
<evidence type="ECO:0000313" key="3">
    <source>
        <dbReference type="EMBL" id="KAE9160465.1"/>
    </source>
</evidence>
<proteinExistence type="predicted"/>
<evidence type="ECO:0000313" key="4">
    <source>
        <dbReference type="Proteomes" id="UP000433483"/>
    </source>
</evidence>
<protein>
    <submittedName>
        <fullName evidence="3">Uncharacterized protein</fullName>
    </submittedName>
</protein>
<name>A0A6A3VGP2_9STRA</name>
<reference evidence="3 4" key="1">
    <citation type="submission" date="2018-08" db="EMBL/GenBank/DDBJ databases">
        <title>Genomic investigation of the strawberry pathogen Phytophthora fragariae indicates pathogenicity is determined by transcriptional variation in three key races.</title>
        <authorList>
            <person name="Adams T.M."/>
            <person name="Armitage A.D."/>
            <person name="Sobczyk M.K."/>
            <person name="Bates H.J."/>
            <person name="Dunwell J.M."/>
            <person name="Nellist C.F."/>
            <person name="Harrison R.J."/>
        </authorList>
    </citation>
    <scope>NUCLEOTIDE SEQUENCE [LARGE SCALE GENOMIC DNA]</scope>
    <source>
        <strain evidence="3 4">NOV-27</strain>
        <strain evidence="2 5">SCRP245</strain>
    </source>
</reference>